<feature type="domain" description="CAAX prenyl protease 2/Lysostaphin resistance protein A-like" evidence="2">
    <location>
        <begin position="113"/>
        <end position="208"/>
    </location>
</feature>
<evidence type="ECO:0000313" key="4">
    <source>
        <dbReference type="Proteomes" id="UP001595705"/>
    </source>
</evidence>
<dbReference type="EMBL" id="JBHRYA010000006">
    <property type="protein sequence ID" value="MFC3715967.1"/>
    <property type="molecule type" value="Genomic_DNA"/>
</dbReference>
<dbReference type="RefSeq" id="WP_386743098.1">
    <property type="nucleotide sequence ID" value="NZ_JBHRYA010000006.1"/>
</dbReference>
<reference evidence="4" key="1">
    <citation type="journal article" date="2019" name="Int. J. Syst. Evol. Microbiol.">
        <title>The Global Catalogue of Microorganisms (GCM) 10K type strain sequencing project: providing services to taxonomists for standard genome sequencing and annotation.</title>
        <authorList>
            <consortium name="The Broad Institute Genomics Platform"/>
            <consortium name="The Broad Institute Genome Sequencing Center for Infectious Disease"/>
            <person name="Wu L."/>
            <person name="Ma J."/>
        </authorList>
    </citation>
    <scope>NUCLEOTIDE SEQUENCE [LARGE SCALE GENOMIC DNA]</scope>
    <source>
        <strain evidence="4">KCTC 42441</strain>
    </source>
</reference>
<dbReference type="InterPro" id="IPR003675">
    <property type="entry name" value="Rce1/LyrA-like_dom"/>
</dbReference>
<proteinExistence type="predicted"/>
<sequence length="253" mass="27885">MKATDLTHRAPWPRIAVFTLLAACIAYPFRHGSFNLQAPLFLGVPFLQAILEGMGVFIAALIATSCFTKYWSPANYFGDSPLHSSAVLLTPIAVFTIFGVDNTMGVNSHLFGLVLATSIAIYCILEETGWRGFLQNATTSIPRAIRYLIVGLIWYVWHLSFINHGASLIGQLQFLVILIIGSYLLGSLVEKTNSVLLAASFHFCINFLAFSYVGGINETQSAKLLLVGIIVLAWIPVLFHWNKNKNHVAQRGL</sequence>
<comment type="caution">
    <text evidence="3">The sequence shown here is derived from an EMBL/GenBank/DDBJ whole genome shotgun (WGS) entry which is preliminary data.</text>
</comment>
<dbReference type="PANTHER" id="PTHR35797">
    <property type="entry name" value="PROTEASE-RELATED"/>
    <property type="match status" value="1"/>
</dbReference>
<dbReference type="PANTHER" id="PTHR35797:SF1">
    <property type="entry name" value="PROTEASE"/>
    <property type="match status" value="1"/>
</dbReference>
<feature type="transmembrane region" description="Helical" evidence="1">
    <location>
        <begin position="145"/>
        <end position="162"/>
    </location>
</feature>
<evidence type="ECO:0000256" key="1">
    <source>
        <dbReference type="SAM" id="Phobius"/>
    </source>
</evidence>
<organism evidence="3 4">
    <name type="scientific">Luteimonas soli</name>
    <dbReference type="NCBI Taxonomy" id="1648966"/>
    <lineage>
        <taxon>Bacteria</taxon>
        <taxon>Pseudomonadati</taxon>
        <taxon>Pseudomonadota</taxon>
        <taxon>Gammaproteobacteria</taxon>
        <taxon>Lysobacterales</taxon>
        <taxon>Lysobacteraceae</taxon>
        <taxon>Luteimonas</taxon>
    </lineage>
</organism>
<feature type="transmembrane region" description="Helical" evidence="1">
    <location>
        <begin position="49"/>
        <end position="70"/>
    </location>
</feature>
<feature type="transmembrane region" description="Helical" evidence="1">
    <location>
        <begin position="195"/>
        <end position="216"/>
    </location>
</feature>
<name>A0ABV7XKU6_9GAMM</name>
<feature type="transmembrane region" description="Helical" evidence="1">
    <location>
        <begin position="82"/>
        <end position="100"/>
    </location>
</feature>
<keyword evidence="1" id="KW-0812">Transmembrane</keyword>
<feature type="transmembrane region" description="Helical" evidence="1">
    <location>
        <begin position="106"/>
        <end position="125"/>
    </location>
</feature>
<feature type="transmembrane region" description="Helical" evidence="1">
    <location>
        <begin position="12"/>
        <end position="29"/>
    </location>
</feature>
<keyword evidence="4" id="KW-1185">Reference proteome</keyword>
<gene>
    <name evidence="3" type="ORF">ACFONC_07380</name>
</gene>
<evidence type="ECO:0000259" key="2">
    <source>
        <dbReference type="Pfam" id="PF02517"/>
    </source>
</evidence>
<dbReference type="Pfam" id="PF02517">
    <property type="entry name" value="Rce1-like"/>
    <property type="match status" value="1"/>
</dbReference>
<feature type="transmembrane region" description="Helical" evidence="1">
    <location>
        <begin position="222"/>
        <end position="241"/>
    </location>
</feature>
<evidence type="ECO:0000313" key="3">
    <source>
        <dbReference type="EMBL" id="MFC3715967.1"/>
    </source>
</evidence>
<accession>A0ABV7XKU6</accession>
<protein>
    <submittedName>
        <fullName evidence="3">Type II CAAX prenyl endopeptidase Rce1 family protein</fullName>
    </submittedName>
</protein>
<keyword evidence="1" id="KW-1133">Transmembrane helix</keyword>
<dbReference type="InterPro" id="IPR042150">
    <property type="entry name" value="MmRce1-like"/>
</dbReference>
<dbReference type="Proteomes" id="UP001595705">
    <property type="component" value="Unassembled WGS sequence"/>
</dbReference>
<keyword evidence="1" id="KW-0472">Membrane</keyword>
<feature type="transmembrane region" description="Helical" evidence="1">
    <location>
        <begin position="168"/>
        <end position="188"/>
    </location>
</feature>